<protein>
    <submittedName>
        <fullName evidence="1">Uncharacterized protein</fullName>
    </submittedName>
</protein>
<organism evidence="1 2">
    <name type="scientific">Popillia japonica</name>
    <name type="common">Japanese beetle</name>
    <dbReference type="NCBI Taxonomy" id="7064"/>
    <lineage>
        <taxon>Eukaryota</taxon>
        <taxon>Metazoa</taxon>
        <taxon>Ecdysozoa</taxon>
        <taxon>Arthropoda</taxon>
        <taxon>Hexapoda</taxon>
        <taxon>Insecta</taxon>
        <taxon>Pterygota</taxon>
        <taxon>Neoptera</taxon>
        <taxon>Endopterygota</taxon>
        <taxon>Coleoptera</taxon>
        <taxon>Polyphaga</taxon>
        <taxon>Scarabaeiformia</taxon>
        <taxon>Scarabaeidae</taxon>
        <taxon>Rutelinae</taxon>
        <taxon>Popillia</taxon>
    </lineage>
</organism>
<dbReference type="AlphaFoldDB" id="A0AAW1MKQ0"/>
<dbReference type="EMBL" id="JASPKY010000037">
    <property type="protein sequence ID" value="KAK9746783.1"/>
    <property type="molecule type" value="Genomic_DNA"/>
</dbReference>
<evidence type="ECO:0000313" key="1">
    <source>
        <dbReference type="EMBL" id="KAK9746783.1"/>
    </source>
</evidence>
<sequence>MDALLSREGQEKDANNDFRNVKEHLASYNSIFQLRKIMLHNIQIANEYVKEVGIQRLEKPMHSPSLNVQNKVKHQLKQSIRCRNPVTKGWLGKRGHFSKMKFS</sequence>
<comment type="caution">
    <text evidence="1">The sequence shown here is derived from an EMBL/GenBank/DDBJ whole genome shotgun (WGS) entry which is preliminary data.</text>
</comment>
<keyword evidence="2" id="KW-1185">Reference proteome</keyword>
<accession>A0AAW1MKQ0</accession>
<evidence type="ECO:0000313" key="2">
    <source>
        <dbReference type="Proteomes" id="UP001458880"/>
    </source>
</evidence>
<name>A0AAW1MKQ0_POPJA</name>
<dbReference type="Proteomes" id="UP001458880">
    <property type="component" value="Unassembled WGS sequence"/>
</dbReference>
<reference evidence="1 2" key="1">
    <citation type="journal article" date="2024" name="BMC Genomics">
        <title>De novo assembly and annotation of Popillia japonica's genome with initial clues to its potential as an invasive pest.</title>
        <authorList>
            <person name="Cucini C."/>
            <person name="Boschi S."/>
            <person name="Funari R."/>
            <person name="Cardaioli E."/>
            <person name="Iannotti N."/>
            <person name="Marturano G."/>
            <person name="Paoli F."/>
            <person name="Bruttini M."/>
            <person name="Carapelli A."/>
            <person name="Frati F."/>
            <person name="Nardi F."/>
        </authorList>
    </citation>
    <scope>NUCLEOTIDE SEQUENCE [LARGE SCALE GENOMIC DNA]</scope>
    <source>
        <strain evidence="1">DMR45628</strain>
    </source>
</reference>
<gene>
    <name evidence="1" type="ORF">QE152_g5862</name>
</gene>
<proteinExistence type="predicted"/>